<sequence length="95" mass="10383">MAGFEVRSFRPFIPGVDEDESLVLGQSLECMGAGLFKPLLILGRSCSSIDKGIVSAAGSVVPTWANTREKWKGRVQTSQGLLIHFFVGDNRTREI</sequence>
<dbReference type="Proteomes" id="UP000063964">
    <property type="component" value="Chromosome"/>
</dbReference>
<organism evidence="1 2">
    <name type="scientific">Desulfomicrobium orale DSM 12838</name>
    <dbReference type="NCBI Taxonomy" id="888061"/>
    <lineage>
        <taxon>Bacteria</taxon>
        <taxon>Pseudomonadati</taxon>
        <taxon>Thermodesulfobacteriota</taxon>
        <taxon>Desulfovibrionia</taxon>
        <taxon>Desulfovibrionales</taxon>
        <taxon>Desulfomicrobiaceae</taxon>
        <taxon>Desulfomicrobium</taxon>
    </lineage>
</organism>
<dbReference type="AlphaFoldDB" id="A0A109W5H2"/>
<keyword evidence="2" id="KW-1185">Reference proteome</keyword>
<name>A0A109W5H2_9BACT</name>
<gene>
    <name evidence="1" type="ORF">AXF15_02530</name>
</gene>
<reference evidence="2" key="1">
    <citation type="submission" date="2016-02" db="EMBL/GenBank/DDBJ databases">
        <authorList>
            <person name="Holder M.E."/>
            <person name="Ajami N.J."/>
            <person name="Petrosino J.F."/>
        </authorList>
    </citation>
    <scope>NUCLEOTIDE SEQUENCE [LARGE SCALE GENOMIC DNA]</scope>
    <source>
        <strain evidence="2">DSM 12838</strain>
    </source>
</reference>
<evidence type="ECO:0000313" key="2">
    <source>
        <dbReference type="Proteomes" id="UP000063964"/>
    </source>
</evidence>
<dbReference type="EMBL" id="CP014230">
    <property type="protein sequence ID" value="AMD92091.1"/>
    <property type="molecule type" value="Genomic_DNA"/>
</dbReference>
<dbReference type="KEGG" id="doa:AXF15_02530"/>
<proteinExistence type="predicted"/>
<accession>A0A109W5H2</accession>
<protein>
    <submittedName>
        <fullName evidence="1">Uncharacterized protein</fullName>
    </submittedName>
</protein>
<evidence type="ECO:0000313" key="1">
    <source>
        <dbReference type="EMBL" id="AMD92091.1"/>
    </source>
</evidence>